<proteinExistence type="predicted"/>
<dbReference type="Proteomes" id="UP001467690">
    <property type="component" value="Unassembled WGS sequence"/>
</dbReference>
<name>A0ABV1RL13_9ALTE</name>
<dbReference type="RefSeq" id="WP_143872708.1">
    <property type="nucleotide sequence ID" value="NZ_CP041660.1"/>
</dbReference>
<reference evidence="2 3" key="1">
    <citation type="submission" date="2024-06" db="EMBL/GenBank/DDBJ databases">
        <authorList>
            <person name="Chen R.Y."/>
        </authorList>
    </citation>
    <scope>NUCLEOTIDE SEQUENCE [LARGE SCALE GENOMIC DNA]</scope>
    <source>
        <strain evidence="2 3">D2</strain>
    </source>
</reference>
<keyword evidence="3" id="KW-1185">Reference proteome</keyword>
<keyword evidence="1" id="KW-0472">Membrane</keyword>
<comment type="caution">
    <text evidence="2">The sequence shown here is derived from an EMBL/GenBank/DDBJ whole genome shotgun (WGS) entry which is preliminary data.</text>
</comment>
<evidence type="ECO:0000313" key="2">
    <source>
        <dbReference type="EMBL" id="MER2493574.1"/>
    </source>
</evidence>
<evidence type="ECO:0008006" key="4">
    <source>
        <dbReference type="Google" id="ProtNLM"/>
    </source>
</evidence>
<dbReference type="EMBL" id="JBELOE010000265">
    <property type="protein sequence ID" value="MER2493574.1"/>
    <property type="molecule type" value="Genomic_DNA"/>
</dbReference>
<evidence type="ECO:0000313" key="3">
    <source>
        <dbReference type="Proteomes" id="UP001467690"/>
    </source>
</evidence>
<evidence type="ECO:0000256" key="1">
    <source>
        <dbReference type="SAM" id="Phobius"/>
    </source>
</evidence>
<protein>
    <recommendedName>
        <fullName evidence="4">NAD/FAD-utilizing enzyme</fullName>
    </recommendedName>
</protein>
<keyword evidence="1" id="KW-1133">Transmembrane helix</keyword>
<gene>
    <name evidence="2" type="ORF">ABS311_16975</name>
</gene>
<organism evidence="2 3">
    <name type="scientific">Catenovulum sediminis</name>
    <dbReference type="NCBI Taxonomy" id="1740262"/>
    <lineage>
        <taxon>Bacteria</taxon>
        <taxon>Pseudomonadati</taxon>
        <taxon>Pseudomonadota</taxon>
        <taxon>Gammaproteobacteria</taxon>
        <taxon>Alteromonadales</taxon>
        <taxon>Alteromonadaceae</taxon>
        <taxon>Catenovulum</taxon>
    </lineage>
</organism>
<sequence>MSQFQFLVSSAKEGHHIEMELKKMGLVDDQVRFIGADNQLLNRHQLHEANVLEETDIVESSKSGATFGLFSALCFMVLLLEFQPSDWQHTVAHYLIALATFVALFAWLGALIGVTRENRKIAEFHKELSQGQLIMLIDCAQSKQNKIIAQILKNHPNMKVLSRQHNENDSFFCA</sequence>
<keyword evidence="1" id="KW-0812">Transmembrane</keyword>
<feature type="transmembrane region" description="Helical" evidence="1">
    <location>
        <begin position="64"/>
        <end position="82"/>
    </location>
</feature>
<accession>A0ABV1RL13</accession>
<feature type="transmembrane region" description="Helical" evidence="1">
    <location>
        <begin position="94"/>
        <end position="114"/>
    </location>
</feature>